<proteinExistence type="predicted"/>
<feature type="transmembrane region" description="Helical" evidence="1">
    <location>
        <begin position="12"/>
        <end position="29"/>
    </location>
</feature>
<keyword evidence="1" id="KW-0472">Membrane</keyword>
<keyword evidence="1" id="KW-0812">Transmembrane</keyword>
<name>A0A6C0B5X2_9ZZZZ</name>
<feature type="transmembrane region" description="Helical" evidence="1">
    <location>
        <begin position="54"/>
        <end position="74"/>
    </location>
</feature>
<evidence type="ECO:0000313" key="2">
    <source>
        <dbReference type="EMBL" id="QHS87452.1"/>
    </source>
</evidence>
<accession>A0A6C0B5X2</accession>
<reference evidence="2" key="1">
    <citation type="journal article" date="2020" name="Nature">
        <title>Giant virus diversity and host interactions through global metagenomics.</title>
        <authorList>
            <person name="Schulz F."/>
            <person name="Roux S."/>
            <person name="Paez-Espino D."/>
            <person name="Jungbluth S."/>
            <person name="Walsh D.A."/>
            <person name="Denef V.J."/>
            <person name="McMahon K.D."/>
            <person name="Konstantinidis K.T."/>
            <person name="Eloe-Fadrosh E.A."/>
            <person name="Kyrpides N.C."/>
            <person name="Woyke T."/>
        </authorList>
    </citation>
    <scope>NUCLEOTIDE SEQUENCE</scope>
    <source>
        <strain evidence="2">GVMAG-M-3300010157-4</strain>
    </source>
</reference>
<keyword evidence="1" id="KW-1133">Transmembrane helix</keyword>
<evidence type="ECO:0000256" key="1">
    <source>
        <dbReference type="SAM" id="Phobius"/>
    </source>
</evidence>
<dbReference type="AlphaFoldDB" id="A0A6C0B5X2"/>
<protein>
    <submittedName>
        <fullName evidence="2">Uncharacterized protein</fullName>
    </submittedName>
</protein>
<organism evidence="2">
    <name type="scientific">viral metagenome</name>
    <dbReference type="NCBI Taxonomy" id="1070528"/>
    <lineage>
        <taxon>unclassified sequences</taxon>
        <taxon>metagenomes</taxon>
        <taxon>organismal metagenomes</taxon>
    </lineage>
</organism>
<dbReference type="EMBL" id="MN739081">
    <property type="protein sequence ID" value="QHS87452.1"/>
    <property type="molecule type" value="Genomic_DNA"/>
</dbReference>
<sequence length="76" mass="8835">MLSKPVIRENKLVFAIVLFMCFFSAIHYLKPRIIYNEQGGFRQFGIGYKQKTIVPIWIASIILAILCYVAVYYLSI</sequence>